<evidence type="ECO:0000256" key="1">
    <source>
        <dbReference type="ARBA" id="ARBA00023186"/>
    </source>
</evidence>
<comment type="caution">
    <text evidence="7">The sequence shown here is derived from an EMBL/GenBank/DDBJ whole genome shotgun (WGS) entry which is preliminary data.</text>
</comment>
<evidence type="ECO:0000256" key="3">
    <source>
        <dbReference type="SAM" id="Coils"/>
    </source>
</evidence>
<dbReference type="SUPFAM" id="SSF54236">
    <property type="entry name" value="Ubiquitin-like"/>
    <property type="match status" value="1"/>
</dbReference>
<dbReference type="PROSITE" id="PS51035">
    <property type="entry name" value="BAG"/>
    <property type="match status" value="1"/>
</dbReference>
<dbReference type="AlphaFoldDB" id="A0A2P5BBT0"/>
<keyword evidence="8" id="KW-1185">Reference proteome</keyword>
<gene>
    <name evidence="7" type="ORF">TorRG33x02_326670</name>
</gene>
<dbReference type="InterPro" id="IPR029071">
    <property type="entry name" value="Ubiquitin-like_domsf"/>
</dbReference>
<dbReference type="STRING" id="63057.A0A2P5BBT0"/>
<evidence type="ECO:0000259" key="5">
    <source>
        <dbReference type="PROSITE" id="PS50053"/>
    </source>
</evidence>
<dbReference type="GO" id="GO:0000774">
    <property type="term" value="F:adenyl-nucleotide exchange factor activity"/>
    <property type="evidence" value="ECO:0007669"/>
    <property type="project" value="TreeGrafter"/>
</dbReference>
<name>A0A2P5BBT0_TREOI</name>
<dbReference type="SMART" id="SM00213">
    <property type="entry name" value="UBQ"/>
    <property type="match status" value="1"/>
</dbReference>
<evidence type="ECO:0000313" key="8">
    <source>
        <dbReference type="Proteomes" id="UP000237000"/>
    </source>
</evidence>
<feature type="compositionally biased region" description="Polar residues" evidence="4">
    <location>
        <begin position="232"/>
        <end position="253"/>
    </location>
</feature>
<dbReference type="SMART" id="SM00264">
    <property type="entry name" value="BAG"/>
    <property type="match status" value="1"/>
</dbReference>
<comment type="function">
    <text evidence="2">Co-chaperone that regulates diverse cellular pathways, such as programmed cell death and stress responses.</text>
</comment>
<dbReference type="SUPFAM" id="SSF63491">
    <property type="entry name" value="BAG domain"/>
    <property type="match status" value="1"/>
</dbReference>
<accession>A0A2P5BBT0</accession>
<dbReference type="GO" id="GO:0005737">
    <property type="term" value="C:cytoplasm"/>
    <property type="evidence" value="ECO:0007669"/>
    <property type="project" value="TreeGrafter"/>
</dbReference>
<dbReference type="PANTHER" id="PTHR12329:SF36">
    <property type="entry name" value="UBIQUITIN-LIKE DOMAIN-CONTAINING PROTEIN"/>
    <property type="match status" value="1"/>
</dbReference>
<dbReference type="GO" id="GO:0051087">
    <property type="term" value="F:protein-folding chaperone binding"/>
    <property type="evidence" value="ECO:0007669"/>
    <property type="project" value="InterPro"/>
</dbReference>
<dbReference type="InterPro" id="IPR039773">
    <property type="entry name" value="BAG_chaperone_regulator"/>
</dbReference>
<dbReference type="InParanoid" id="A0A2P5BBT0"/>
<evidence type="ECO:0000259" key="6">
    <source>
        <dbReference type="PROSITE" id="PS51035"/>
    </source>
</evidence>
<keyword evidence="1" id="KW-0143">Chaperone</keyword>
<evidence type="ECO:0000256" key="4">
    <source>
        <dbReference type="SAM" id="MobiDB-lite"/>
    </source>
</evidence>
<dbReference type="Gene3D" id="3.10.20.90">
    <property type="entry name" value="Phosphatidylinositol 3-kinase Catalytic Subunit, Chain A, domain 1"/>
    <property type="match status" value="1"/>
</dbReference>
<dbReference type="PROSITE" id="PS50053">
    <property type="entry name" value="UBIQUITIN_2"/>
    <property type="match status" value="1"/>
</dbReference>
<dbReference type="PANTHER" id="PTHR12329">
    <property type="entry name" value="BCL2-ASSOCIATED ATHANOGENE"/>
    <property type="match status" value="1"/>
</dbReference>
<proteinExistence type="predicted"/>
<protein>
    <submittedName>
        <fullName evidence="7">Molecular chaperone regulator</fullName>
    </submittedName>
</protein>
<dbReference type="EMBL" id="JXTC01000558">
    <property type="protein sequence ID" value="PON46244.1"/>
    <property type="molecule type" value="Genomic_DNA"/>
</dbReference>
<dbReference type="Pfam" id="PF02179">
    <property type="entry name" value="BAG"/>
    <property type="match status" value="1"/>
</dbReference>
<feature type="coiled-coil region" evidence="3">
    <location>
        <begin position="146"/>
        <end position="173"/>
    </location>
</feature>
<feature type="domain" description="BAG" evidence="6">
    <location>
        <begin position="152"/>
        <end position="230"/>
    </location>
</feature>
<dbReference type="InterPro" id="IPR003103">
    <property type="entry name" value="BAG_domain"/>
</dbReference>
<dbReference type="Proteomes" id="UP000237000">
    <property type="component" value="Unassembled WGS sequence"/>
</dbReference>
<keyword evidence="3" id="KW-0175">Coiled coil</keyword>
<evidence type="ECO:0000313" key="7">
    <source>
        <dbReference type="EMBL" id="PON46244.1"/>
    </source>
</evidence>
<dbReference type="InterPro" id="IPR036533">
    <property type="entry name" value="BAG_dom_sf"/>
</dbReference>
<dbReference type="FunFam" id="3.10.20.90:FF:000298">
    <property type="entry name" value="BAG family molecular chaperone regulator 1"/>
    <property type="match status" value="1"/>
</dbReference>
<dbReference type="OrthoDB" id="776628at2759"/>
<organism evidence="7 8">
    <name type="scientific">Trema orientale</name>
    <name type="common">Charcoal tree</name>
    <name type="synonym">Celtis orientalis</name>
    <dbReference type="NCBI Taxonomy" id="63057"/>
    <lineage>
        <taxon>Eukaryota</taxon>
        <taxon>Viridiplantae</taxon>
        <taxon>Streptophyta</taxon>
        <taxon>Embryophyta</taxon>
        <taxon>Tracheophyta</taxon>
        <taxon>Spermatophyta</taxon>
        <taxon>Magnoliopsida</taxon>
        <taxon>eudicotyledons</taxon>
        <taxon>Gunneridae</taxon>
        <taxon>Pentapetalae</taxon>
        <taxon>rosids</taxon>
        <taxon>fabids</taxon>
        <taxon>Rosales</taxon>
        <taxon>Cannabaceae</taxon>
        <taxon>Trema</taxon>
    </lineage>
</organism>
<dbReference type="Gene3D" id="1.20.58.120">
    <property type="entry name" value="BAG domain"/>
    <property type="match status" value="1"/>
</dbReference>
<sequence>MVMEPVKTKMNKKFWSSNKSSVGNEGGPSVGQWEIRPGGMLVQKRNSDMNPSSVSTPTIRVRVKYGSSYHEISISSQASFGELKKKLAESTGLHPEEQKLIFKNKERDSKAFLDVFRVKDGSKIVLVEDVENKERRCLEMLRNANVQKVSKSLTEINSEVNKLEGQVIALEQTASRRGKVEEMDVEILIEMLMTKLIQLDGIAAEGDLKQQRRMQVRRVQKNIETLDMVKLQSGNSSSIEGKTHSQRQGNSTIDKSKPILKPQNKGNYTEKKPFLQKTLNHSESIVVTTKWETFD</sequence>
<reference evidence="8" key="1">
    <citation type="submission" date="2016-06" db="EMBL/GenBank/DDBJ databases">
        <title>Parallel loss of symbiosis genes in relatives of nitrogen-fixing non-legume Parasponia.</title>
        <authorList>
            <person name="Van Velzen R."/>
            <person name="Holmer R."/>
            <person name="Bu F."/>
            <person name="Rutten L."/>
            <person name="Van Zeijl A."/>
            <person name="Liu W."/>
            <person name="Santuari L."/>
            <person name="Cao Q."/>
            <person name="Sharma T."/>
            <person name="Shen D."/>
            <person name="Roswanjaya Y."/>
            <person name="Wardhani T."/>
            <person name="Kalhor M.S."/>
            <person name="Jansen J."/>
            <person name="Van den Hoogen J."/>
            <person name="Gungor B."/>
            <person name="Hartog M."/>
            <person name="Hontelez J."/>
            <person name="Verver J."/>
            <person name="Yang W.-C."/>
            <person name="Schijlen E."/>
            <person name="Repin R."/>
            <person name="Schilthuizen M."/>
            <person name="Schranz E."/>
            <person name="Heidstra R."/>
            <person name="Miyata K."/>
            <person name="Fedorova E."/>
            <person name="Kohlen W."/>
            <person name="Bisseling T."/>
            <person name="Smit S."/>
            <person name="Geurts R."/>
        </authorList>
    </citation>
    <scope>NUCLEOTIDE SEQUENCE [LARGE SCALE GENOMIC DNA]</scope>
    <source>
        <strain evidence="8">cv. RG33-2</strain>
    </source>
</reference>
<evidence type="ECO:0000256" key="2">
    <source>
        <dbReference type="ARBA" id="ARBA00058673"/>
    </source>
</evidence>
<dbReference type="Pfam" id="PF00240">
    <property type="entry name" value="ubiquitin"/>
    <property type="match status" value="1"/>
</dbReference>
<feature type="domain" description="Ubiquitin-like" evidence="5">
    <location>
        <begin position="57"/>
        <end position="127"/>
    </location>
</feature>
<dbReference type="InterPro" id="IPR000626">
    <property type="entry name" value="Ubiquitin-like_dom"/>
</dbReference>
<dbReference type="GO" id="GO:0050821">
    <property type="term" value="P:protein stabilization"/>
    <property type="evidence" value="ECO:0007669"/>
    <property type="project" value="TreeGrafter"/>
</dbReference>
<feature type="region of interest" description="Disordered" evidence="4">
    <location>
        <begin position="232"/>
        <end position="270"/>
    </location>
</feature>